<organism evidence="1">
    <name type="scientific">uncultured Caudovirales phage</name>
    <dbReference type="NCBI Taxonomy" id="2100421"/>
    <lineage>
        <taxon>Viruses</taxon>
        <taxon>Duplodnaviria</taxon>
        <taxon>Heunggongvirae</taxon>
        <taxon>Uroviricota</taxon>
        <taxon>Caudoviricetes</taxon>
        <taxon>Peduoviridae</taxon>
        <taxon>Maltschvirus</taxon>
        <taxon>Maltschvirus maltsch</taxon>
    </lineage>
</organism>
<name>A0A6J5PSY9_9CAUD</name>
<reference evidence="1" key="1">
    <citation type="submission" date="2020-05" db="EMBL/GenBank/DDBJ databases">
        <authorList>
            <person name="Chiriac C."/>
            <person name="Salcher M."/>
            <person name="Ghai R."/>
            <person name="Kavagutti S V."/>
        </authorList>
    </citation>
    <scope>NUCLEOTIDE SEQUENCE</scope>
</reference>
<dbReference type="EMBL" id="LR796916">
    <property type="protein sequence ID" value="CAB4175040.1"/>
    <property type="molecule type" value="Genomic_DNA"/>
</dbReference>
<evidence type="ECO:0000313" key="2">
    <source>
        <dbReference type="EMBL" id="CAB4193410.1"/>
    </source>
</evidence>
<sequence length="154" mass="17427">METTHSIWGVLDKDGPLKGIKTSIGNNCMLFDVSQDTDDGTYPTVASYTRDANGLDGEGASHFINRLTRKKNKLEIEYDGVKIIRDSKWDNQAILEFKEPIEVVIGQVGDKPIIEKVTKIGGEFTHDWFWTKNGRQDKIANGYEIWFVIGKYIA</sequence>
<gene>
    <name evidence="2" type="ORF">UFOVP1247_71</name>
    <name evidence="1" type="ORF">UFOVP970_111</name>
</gene>
<proteinExistence type="predicted"/>
<protein>
    <submittedName>
        <fullName evidence="1">Uncharacterized protein</fullName>
    </submittedName>
</protein>
<evidence type="ECO:0000313" key="1">
    <source>
        <dbReference type="EMBL" id="CAB4175040.1"/>
    </source>
</evidence>
<dbReference type="EMBL" id="LR797195">
    <property type="protein sequence ID" value="CAB4193410.1"/>
    <property type="molecule type" value="Genomic_DNA"/>
</dbReference>
<accession>A0A6J5PSY9</accession>